<dbReference type="InterPro" id="IPR000477">
    <property type="entry name" value="RT_dom"/>
</dbReference>
<accession>A0ABY6K247</accession>
<dbReference type="InterPro" id="IPR037249">
    <property type="entry name" value="TAFH/NHR1_dom_sf"/>
</dbReference>
<evidence type="ECO:0000259" key="5">
    <source>
        <dbReference type="Pfam" id="PF17919"/>
    </source>
</evidence>
<dbReference type="SUPFAM" id="SSF158553">
    <property type="entry name" value="TAFH domain-like"/>
    <property type="match status" value="1"/>
</dbReference>
<feature type="compositionally biased region" description="Low complexity" evidence="3">
    <location>
        <begin position="714"/>
        <end position="733"/>
    </location>
</feature>
<dbReference type="Gene3D" id="3.30.420.10">
    <property type="entry name" value="Ribonuclease H-like superfamily/Ribonuclease H"/>
    <property type="match status" value="1"/>
</dbReference>
<dbReference type="Gene3D" id="1.10.340.70">
    <property type="match status" value="1"/>
</dbReference>
<evidence type="ECO:0000259" key="6">
    <source>
        <dbReference type="Pfam" id="PF17921"/>
    </source>
</evidence>
<dbReference type="Gene3D" id="1.20.120.1110">
    <property type="entry name" value="TAFH/NHR1 domain"/>
    <property type="match status" value="1"/>
</dbReference>
<dbReference type="Gene3D" id="3.30.70.270">
    <property type="match status" value="2"/>
</dbReference>
<dbReference type="Pfam" id="PF17921">
    <property type="entry name" value="Integrase_H2C2"/>
    <property type="match status" value="1"/>
</dbReference>
<dbReference type="EMBL" id="CP092863">
    <property type="protein sequence ID" value="UYV61880.1"/>
    <property type="molecule type" value="Genomic_DNA"/>
</dbReference>
<dbReference type="InterPro" id="IPR050951">
    <property type="entry name" value="Retrovirus_Pol_polyprotein"/>
</dbReference>
<gene>
    <name evidence="7" type="ORF">LAZ67_1006930</name>
</gene>
<reference evidence="7 8" key="1">
    <citation type="submission" date="2022-01" db="EMBL/GenBank/DDBJ databases">
        <title>A chromosomal length assembly of Cordylochernes scorpioides.</title>
        <authorList>
            <person name="Zeh D."/>
            <person name="Zeh J."/>
        </authorList>
    </citation>
    <scope>NUCLEOTIDE SEQUENCE [LARGE SCALE GENOMIC DNA]</scope>
    <source>
        <strain evidence="7">IN4F17</strain>
        <tissue evidence="7">Whole Body</tissue>
    </source>
</reference>
<feature type="region of interest" description="Disordered" evidence="3">
    <location>
        <begin position="803"/>
        <end position="836"/>
    </location>
</feature>
<dbReference type="InterPro" id="IPR041577">
    <property type="entry name" value="RT_RNaseH_2"/>
</dbReference>
<feature type="region of interest" description="Disordered" evidence="3">
    <location>
        <begin position="675"/>
        <end position="738"/>
    </location>
</feature>
<evidence type="ECO:0000256" key="3">
    <source>
        <dbReference type="SAM" id="MobiDB-lite"/>
    </source>
</evidence>
<feature type="domain" description="Reverse transcriptase" evidence="4">
    <location>
        <begin position="183"/>
        <end position="276"/>
    </location>
</feature>
<organism evidence="7 8">
    <name type="scientific">Cordylochernes scorpioides</name>
    <dbReference type="NCBI Taxonomy" id="51811"/>
    <lineage>
        <taxon>Eukaryota</taxon>
        <taxon>Metazoa</taxon>
        <taxon>Ecdysozoa</taxon>
        <taxon>Arthropoda</taxon>
        <taxon>Chelicerata</taxon>
        <taxon>Arachnida</taxon>
        <taxon>Pseudoscorpiones</taxon>
        <taxon>Cheliferoidea</taxon>
        <taxon>Chernetidae</taxon>
        <taxon>Cordylochernes</taxon>
    </lineage>
</organism>
<evidence type="ECO:0000256" key="2">
    <source>
        <dbReference type="ARBA" id="ARBA00023268"/>
    </source>
</evidence>
<evidence type="ECO:0000256" key="1">
    <source>
        <dbReference type="ARBA" id="ARBA00012493"/>
    </source>
</evidence>
<dbReference type="SUPFAM" id="SSF56672">
    <property type="entry name" value="DNA/RNA polymerases"/>
    <property type="match status" value="1"/>
</dbReference>
<feature type="domain" description="Reverse transcriptase/retrotransposon-derived protein RNase H-like" evidence="5">
    <location>
        <begin position="314"/>
        <end position="371"/>
    </location>
</feature>
<sequence length="870" mass="99939">MFSGEGVEDPHNWLKKYERVAKHNQWDETLCLTNVYFYLTGTALKWFENNKESILTWKEFMSQLESVFAKKRKLEATSRENPKNSRTIKSRELYQAILPRDAHTTEQFITELRRIEALHCKRVTPTRYERLPNVDVSQIEPASIQIIEVASGDIPNEAIVVAECPKELLLEIELTAPFSVISLTSNRDRLYEFKVKPFGLCNAPATFERMIDNLLNGLKWTICLCYLDDIIVFSDDFEEHLRRLQLVLNCLKKAGLCLNSKKWKFGAKTITVLGHEEVRSFLGLSSYYRRFIPNYAHVAQPLNDPLKKDSAFNWKQEEQNAFVALKSALISEHALGHFDYSSPTEIHTDASNYGIGALKADNDQALRKIAYQLQSTPNNSFVKIDNTLYRKNYDPMWKPWLLVVPLHLRQELRKNFHDSPTAGHLGFTKTYDRIRKMYYWPGMYRTVRRYVAHCSDCQRRQHQPQLLSGHLQPIPVPEVALEKVGMDLLGRFPTSEGGNPLPTSESMEVAKFFMKDVILKHGAPRELITDRGRNFRSSMISDLNNQCRINHRKTTPITPRRTDSRRAKQESTGFTPFFLVHGRESETPLDVLFPKLFSEDDDFIQTLEARAEEARKLARIHSMRSQDNNKHRYDAHHINIICQPGDLYGSLSLWVKWDIRKKLMRRYFGQYNEEDIPTERTQQPQTREEISAPITRSRALRLRMMPDSAEDVSVKTSPSPKSPSTPAGSAGSPEPAPPQLAKVKRFLATLQQFAVDLSPDIGDRMHALIIGLLRKETDNERSDKTYPGDGNFRTDRRATRGKIHATGNGLPERHPRGNRRPHRRYVSEQPDAHRGVATRHAVPVHPEAIHATRAQCTDNAIHSNGSSTND</sequence>
<evidence type="ECO:0000313" key="8">
    <source>
        <dbReference type="Proteomes" id="UP001235939"/>
    </source>
</evidence>
<evidence type="ECO:0000259" key="4">
    <source>
        <dbReference type="Pfam" id="PF00078"/>
    </source>
</evidence>
<dbReference type="SUPFAM" id="SSF53098">
    <property type="entry name" value="Ribonuclease H-like"/>
    <property type="match status" value="1"/>
</dbReference>
<keyword evidence="2" id="KW-0511">Multifunctional enzyme</keyword>
<dbReference type="InterPro" id="IPR043502">
    <property type="entry name" value="DNA/RNA_pol_sf"/>
</dbReference>
<dbReference type="InterPro" id="IPR012337">
    <property type="entry name" value="RNaseH-like_sf"/>
</dbReference>
<dbReference type="Pfam" id="PF00078">
    <property type="entry name" value="RVT_1"/>
    <property type="match status" value="1"/>
</dbReference>
<name>A0ABY6K247_9ARAC</name>
<proteinExistence type="predicted"/>
<dbReference type="InterPro" id="IPR043128">
    <property type="entry name" value="Rev_trsase/Diguanyl_cyclase"/>
</dbReference>
<dbReference type="InterPro" id="IPR041588">
    <property type="entry name" value="Integrase_H2C2"/>
</dbReference>
<dbReference type="Gene3D" id="3.10.10.10">
    <property type="entry name" value="HIV Type 1 Reverse Transcriptase, subunit A, domain 1"/>
    <property type="match status" value="1"/>
</dbReference>
<protein>
    <recommendedName>
        <fullName evidence="1">RNA-directed DNA polymerase</fullName>
        <ecNumber evidence="1">2.7.7.49</ecNumber>
    </recommendedName>
</protein>
<dbReference type="PANTHER" id="PTHR37984:SF5">
    <property type="entry name" value="PROTEIN NYNRIN-LIKE"/>
    <property type="match status" value="1"/>
</dbReference>
<dbReference type="Pfam" id="PF17919">
    <property type="entry name" value="RT_RNaseH_2"/>
    <property type="match status" value="1"/>
</dbReference>
<dbReference type="Proteomes" id="UP001235939">
    <property type="component" value="Chromosome 01"/>
</dbReference>
<dbReference type="EC" id="2.7.7.49" evidence="1"/>
<dbReference type="PANTHER" id="PTHR37984">
    <property type="entry name" value="PROTEIN CBG26694"/>
    <property type="match status" value="1"/>
</dbReference>
<evidence type="ECO:0000313" key="7">
    <source>
        <dbReference type="EMBL" id="UYV61880.1"/>
    </source>
</evidence>
<dbReference type="InterPro" id="IPR036397">
    <property type="entry name" value="RNaseH_sf"/>
</dbReference>
<keyword evidence="8" id="KW-1185">Reference proteome</keyword>
<feature type="domain" description="Integrase zinc-binding" evidence="6">
    <location>
        <begin position="404"/>
        <end position="462"/>
    </location>
</feature>
<dbReference type="CDD" id="cd01647">
    <property type="entry name" value="RT_LTR"/>
    <property type="match status" value="1"/>
</dbReference>